<keyword evidence="3" id="KW-1185">Reference proteome</keyword>
<evidence type="ECO:0000313" key="3">
    <source>
        <dbReference type="Proteomes" id="UP000238083"/>
    </source>
</evidence>
<comment type="caution">
    <text evidence="2">The sequence shown here is derived from an EMBL/GenBank/DDBJ whole genome shotgun (WGS) entry which is preliminary data.</text>
</comment>
<dbReference type="InterPro" id="IPR015947">
    <property type="entry name" value="PUA-like_sf"/>
</dbReference>
<dbReference type="InterPro" id="IPR002740">
    <property type="entry name" value="EVE_domain"/>
</dbReference>
<name>A0A2T0R7Z3_9ACTN</name>
<evidence type="ECO:0000313" key="2">
    <source>
        <dbReference type="EMBL" id="PRY17260.1"/>
    </source>
</evidence>
<dbReference type="EMBL" id="PVZF01000002">
    <property type="protein sequence ID" value="PRY17260.1"/>
    <property type="molecule type" value="Genomic_DNA"/>
</dbReference>
<dbReference type="Gene3D" id="3.10.590.10">
    <property type="entry name" value="ph1033 like domains"/>
    <property type="match status" value="1"/>
</dbReference>
<dbReference type="AlphaFoldDB" id="A0A2T0R7Z3"/>
<accession>A0A2T0R7Z3</accession>
<organism evidence="2 3">
    <name type="scientific">Kineococcus rhizosphaerae</name>
    <dbReference type="NCBI Taxonomy" id="559628"/>
    <lineage>
        <taxon>Bacteria</taxon>
        <taxon>Bacillati</taxon>
        <taxon>Actinomycetota</taxon>
        <taxon>Actinomycetes</taxon>
        <taxon>Kineosporiales</taxon>
        <taxon>Kineosporiaceae</taxon>
        <taxon>Kineococcus</taxon>
    </lineage>
</organism>
<dbReference type="OrthoDB" id="9793567at2"/>
<reference evidence="2 3" key="1">
    <citation type="submission" date="2018-03" db="EMBL/GenBank/DDBJ databases">
        <title>Genomic Encyclopedia of Archaeal and Bacterial Type Strains, Phase II (KMG-II): from individual species to whole genera.</title>
        <authorList>
            <person name="Goeker M."/>
        </authorList>
    </citation>
    <scope>NUCLEOTIDE SEQUENCE [LARGE SCALE GENOMIC DNA]</scope>
    <source>
        <strain evidence="2 3">DSM 19711</strain>
    </source>
</reference>
<protein>
    <submittedName>
        <fullName evidence="2">EVE domain-containing protein</fullName>
    </submittedName>
</protein>
<dbReference type="Pfam" id="PF01878">
    <property type="entry name" value="EVE"/>
    <property type="match status" value="1"/>
</dbReference>
<feature type="domain" description="EVE" evidence="1">
    <location>
        <begin position="4"/>
        <end position="133"/>
    </location>
</feature>
<dbReference type="CDD" id="cd21132">
    <property type="entry name" value="EVE-like"/>
    <property type="match status" value="1"/>
</dbReference>
<dbReference type="Proteomes" id="UP000238083">
    <property type="component" value="Unassembled WGS sequence"/>
</dbReference>
<dbReference type="RefSeq" id="WP_106207895.1">
    <property type="nucleotide sequence ID" value="NZ_PVZF01000002.1"/>
</dbReference>
<dbReference type="SUPFAM" id="SSF88697">
    <property type="entry name" value="PUA domain-like"/>
    <property type="match status" value="1"/>
</dbReference>
<gene>
    <name evidence="2" type="ORF">CLV37_102219</name>
</gene>
<evidence type="ECO:0000259" key="1">
    <source>
        <dbReference type="Pfam" id="PF01878"/>
    </source>
</evidence>
<sequence>MENAWLGVVSAAHVRLGVAGGFAQVQHGKRHGLDRMRRGDGFAYYSPAETMGGRTPLRAFTALGVVADDATFQHDGAMYPGTSFRPFRRRVSWLDVEELPLDEVKDHLDLTSTPNWGYALRRGLLPLSLHDVGLLRARMAAGTVPAWTSA</sequence>
<proteinExistence type="predicted"/>